<keyword evidence="2" id="KW-1185">Reference proteome</keyword>
<gene>
    <name evidence="1" type="ORF">NBH00_08160</name>
</gene>
<name>A0ABY5DYC4_9ACTN</name>
<sequence>MVVDAPTTVDPGTRAAADPSVYDRLHGHEASRMSEPSADGLTGEERFVGVGLDFTRELGPVPGRYVVARPDSARPSTALTAGAVADRGADVLVISQVGAPLLPERRLPLRRRARPVRGDDAADPVWLTRITYLRGDHVRRDQRSARAALDTVRGDRDLQEELVTAAVLVTNTAIRAHRVAVGDPTLPEIGVAAARRIRIGAGSADEVARGRFADAIALTTPNAADWHSSMPPAEALSAVLAGRIPLLEADELILRVAGDLGARRTRLAALGLPTAIELLLEEVPRDEAVADSRTRVAALQTDAGTLALRTLDGVPCEAEELQWLADAVRSLWDLSSKARRLFDPDEDLSALSAPVGAPLE</sequence>
<organism evidence="1 2">
    <name type="scientific">Paraconexibacter antarcticus</name>
    <dbReference type="NCBI Taxonomy" id="2949664"/>
    <lineage>
        <taxon>Bacteria</taxon>
        <taxon>Bacillati</taxon>
        <taxon>Actinomycetota</taxon>
        <taxon>Thermoleophilia</taxon>
        <taxon>Solirubrobacterales</taxon>
        <taxon>Paraconexibacteraceae</taxon>
        <taxon>Paraconexibacter</taxon>
    </lineage>
</organism>
<protein>
    <submittedName>
        <fullName evidence="1">Uncharacterized protein</fullName>
    </submittedName>
</protein>
<dbReference type="Proteomes" id="UP001056035">
    <property type="component" value="Chromosome"/>
</dbReference>
<dbReference type="RefSeq" id="WP_254572841.1">
    <property type="nucleotide sequence ID" value="NZ_CP098502.1"/>
</dbReference>
<evidence type="ECO:0000313" key="2">
    <source>
        <dbReference type="Proteomes" id="UP001056035"/>
    </source>
</evidence>
<proteinExistence type="predicted"/>
<evidence type="ECO:0000313" key="1">
    <source>
        <dbReference type="EMBL" id="UTI66166.1"/>
    </source>
</evidence>
<accession>A0ABY5DYC4</accession>
<reference evidence="1 2" key="1">
    <citation type="submission" date="2022-06" db="EMBL/GenBank/DDBJ databases">
        <title>Paraconexibacter antarcticus.</title>
        <authorList>
            <person name="Kim C.S."/>
        </authorList>
    </citation>
    <scope>NUCLEOTIDE SEQUENCE [LARGE SCALE GENOMIC DNA]</scope>
    <source>
        <strain evidence="1 2">02-257</strain>
    </source>
</reference>
<dbReference type="EMBL" id="CP098502">
    <property type="protein sequence ID" value="UTI66166.1"/>
    <property type="molecule type" value="Genomic_DNA"/>
</dbReference>